<feature type="compositionally biased region" description="Low complexity" evidence="1">
    <location>
        <begin position="280"/>
        <end position="298"/>
    </location>
</feature>
<organism evidence="2 3">
    <name type="scientific">Circinella minor</name>
    <dbReference type="NCBI Taxonomy" id="1195481"/>
    <lineage>
        <taxon>Eukaryota</taxon>
        <taxon>Fungi</taxon>
        <taxon>Fungi incertae sedis</taxon>
        <taxon>Mucoromycota</taxon>
        <taxon>Mucoromycotina</taxon>
        <taxon>Mucoromycetes</taxon>
        <taxon>Mucorales</taxon>
        <taxon>Lichtheimiaceae</taxon>
        <taxon>Circinella</taxon>
    </lineage>
</organism>
<feature type="region of interest" description="Disordered" evidence="1">
    <location>
        <begin position="280"/>
        <end position="316"/>
    </location>
</feature>
<name>A0A8H7S8Z8_9FUNG</name>
<dbReference type="EMBL" id="JAEPRB010000037">
    <property type="protein sequence ID" value="KAG2224816.1"/>
    <property type="molecule type" value="Genomic_DNA"/>
</dbReference>
<dbReference type="AlphaFoldDB" id="A0A8H7S8Z8"/>
<proteinExistence type="predicted"/>
<feature type="region of interest" description="Disordered" evidence="1">
    <location>
        <begin position="95"/>
        <end position="251"/>
    </location>
</feature>
<sequence length="418" mass="46812">MESTTGNNRLTQQRVHIIPSKNMAFFDDDDVDDDGTSSTGYSFTSSVYASATANDTFALAEFLSTTSPDEFAKPSSKKKLQQQYRASRLLSKLRKRGAITNTTNVTTTDSNSIKSNTTNDIVSKGPTSTTARKHIPLPEYHPPPQPEIPTLYQQQQQTKKQSYRLTTMSSTSSSSTNTTPSLSSNHHHHHHHQQYAPSLRDSGVYSEISDKDYIPPPPPVPPPPVPTLDLFPMPPPSIPAKSTARPRRPAPLPANVASAAIHAALRNVPEAALRRQSVIRQQHYQQQQQQQSSGSEKAQQQEKEQELRTGACPHCRQHISSNSFNGKEKDNRRLSCPPALATGELLIKNTNESNLRQMILQLEKQLADERLSRKKLEQAISRQHHQAVINKQEEVAEERDRWKGESLWMENRIASLPE</sequence>
<feature type="compositionally biased region" description="Low complexity" evidence="1">
    <location>
        <begin position="153"/>
        <end position="184"/>
    </location>
</feature>
<reference evidence="2 3" key="1">
    <citation type="submission" date="2020-12" db="EMBL/GenBank/DDBJ databases">
        <title>Metabolic potential, ecology and presence of endohyphal bacteria is reflected in genomic diversity of Mucoromycotina.</title>
        <authorList>
            <person name="Muszewska A."/>
            <person name="Okrasinska A."/>
            <person name="Steczkiewicz K."/>
            <person name="Drgas O."/>
            <person name="Orlowska M."/>
            <person name="Perlinska-Lenart U."/>
            <person name="Aleksandrzak-Piekarczyk T."/>
            <person name="Szatraj K."/>
            <person name="Zielenkiewicz U."/>
            <person name="Pilsyk S."/>
            <person name="Malc E."/>
            <person name="Mieczkowski P."/>
            <person name="Kruszewska J.S."/>
            <person name="Biernat P."/>
            <person name="Pawlowska J."/>
        </authorList>
    </citation>
    <scope>NUCLEOTIDE SEQUENCE [LARGE SCALE GENOMIC DNA]</scope>
    <source>
        <strain evidence="2 3">CBS 142.35</strain>
    </source>
</reference>
<gene>
    <name evidence="2" type="ORF">INT45_005340</name>
</gene>
<dbReference type="Proteomes" id="UP000646827">
    <property type="component" value="Unassembled WGS sequence"/>
</dbReference>
<comment type="caution">
    <text evidence="2">The sequence shown here is derived from an EMBL/GenBank/DDBJ whole genome shotgun (WGS) entry which is preliminary data.</text>
</comment>
<evidence type="ECO:0000256" key="1">
    <source>
        <dbReference type="SAM" id="MobiDB-lite"/>
    </source>
</evidence>
<keyword evidence="3" id="KW-1185">Reference proteome</keyword>
<evidence type="ECO:0000313" key="3">
    <source>
        <dbReference type="Proteomes" id="UP000646827"/>
    </source>
</evidence>
<feature type="compositionally biased region" description="Polar residues" evidence="1">
    <location>
        <begin position="109"/>
        <end position="130"/>
    </location>
</feature>
<evidence type="ECO:0000313" key="2">
    <source>
        <dbReference type="EMBL" id="KAG2224816.1"/>
    </source>
</evidence>
<dbReference type="OrthoDB" id="2283959at2759"/>
<feature type="compositionally biased region" description="Pro residues" evidence="1">
    <location>
        <begin position="214"/>
        <end position="238"/>
    </location>
</feature>
<accession>A0A8H7S8Z8</accession>
<protein>
    <submittedName>
        <fullName evidence="2">Uncharacterized protein</fullName>
    </submittedName>
</protein>